<sequence>MDCSLLAAGIDWDAVRVPRSIGVCCLDILGGRSAAVVEDPRESALYWFIATGASAGWDVAQTRPLGMTQYLVVPPLHRVAGPGLHWRIRPAEGRLITDVRALRVAVEGTIGPLVPPGTKPPDRPPAA</sequence>
<proteinExistence type="predicted"/>
<dbReference type="AlphaFoldDB" id="A0A1V0U3P5"/>
<dbReference type="KEGG" id="sgv:B1H19_32960"/>
<dbReference type="EMBL" id="CP020569">
    <property type="protein sequence ID" value="ARF59845.1"/>
    <property type="molecule type" value="Genomic_DNA"/>
</dbReference>
<evidence type="ECO:0000313" key="2">
    <source>
        <dbReference type="Proteomes" id="UP000192726"/>
    </source>
</evidence>
<keyword evidence="2" id="KW-1185">Reference proteome</keyword>
<reference evidence="1 2" key="1">
    <citation type="submission" date="2017-04" db="EMBL/GenBank/DDBJ databases">
        <title>Complete Genome Sequence of Streptomyces gilvosporeus F607, a Capable Producer of Natamycin.</title>
        <authorList>
            <person name="Zong G."/>
            <person name="Zhong C."/>
            <person name="Fu J."/>
            <person name="Qin R."/>
            <person name="Cao G."/>
        </authorList>
    </citation>
    <scope>NUCLEOTIDE SEQUENCE [LARGE SCALE GENOMIC DNA]</scope>
    <source>
        <strain evidence="1 2">F607</strain>
    </source>
</reference>
<gene>
    <name evidence="1" type="ORF">B1H19_32960</name>
</gene>
<dbReference type="Proteomes" id="UP000192726">
    <property type="component" value="Chromosome"/>
</dbReference>
<accession>A0A1V0U3P5</accession>
<organism evidence="1 2">
    <name type="scientific">Streptomyces gilvosporeus</name>
    <dbReference type="NCBI Taxonomy" id="553510"/>
    <lineage>
        <taxon>Bacteria</taxon>
        <taxon>Bacillati</taxon>
        <taxon>Actinomycetota</taxon>
        <taxon>Actinomycetes</taxon>
        <taxon>Kitasatosporales</taxon>
        <taxon>Streptomycetaceae</taxon>
        <taxon>Streptomyces</taxon>
    </lineage>
</organism>
<name>A0A1V0U3P5_9ACTN</name>
<evidence type="ECO:0000313" key="1">
    <source>
        <dbReference type="EMBL" id="ARF59845.1"/>
    </source>
</evidence>
<protein>
    <submittedName>
        <fullName evidence="1">Uncharacterized protein</fullName>
    </submittedName>
</protein>